<dbReference type="AlphaFoldDB" id="A0AAU6VKI4"/>
<reference evidence="1" key="1">
    <citation type="submission" date="2022-03" db="EMBL/GenBank/DDBJ databases">
        <title>Sea Food Isolates.</title>
        <authorList>
            <person name="Li c."/>
        </authorList>
    </citation>
    <scope>NUCLEOTIDE SEQUENCE</scope>
    <source>
        <strain evidence="1">19MO03SA05</strain>
    </source>
</reference>
<proteinExistence type="predicted"/>
<name>A0AAU6VKI4_UNCXX</name>
<sequence length="115" mass="12903">MLTQIELTALRHAGVSEQEYIAAKHVLVAKDPYFSTLNQLTPDEADTFASISSDLLDVDFYLKEKNQNIISRIIERAKSLQLSADPSLTKEEERMLTNTGLSKEAYLAAKKQSNQ</sequence>
<dbReference type="EMBL" id="CP095351">
    <property type="protein sequence ID" value="XAG86651.1"/>
    <property type="molecule type" value="Genomic_DNA"/>
</dbReference>
<gene>
    <name evidence="1" type="ORF">MRM63_16400</name>
</gene>
<protein>
    <submittedName>
        <fullName evidence="1">Uncharacterized protein</fullName>
    </submittedName>
</protein>
<accession>A0AAU6VKI4</accession>
<organism evidence="1">
    <name type="scientific">bacterium 19MO03SA05</name>
    <dbReference type="NCBI Taxonomy" id="2920620"/>
    <lineage>
        <taxon>Bacteria</taxon>
    </lineage>
</organism>
<evidence type="ECO:0000313" key="1">
    <source>
        <dbReference type="EMBL" id="XAG86651.1"/>
    </source>
</evidence>